<comment type="caution">
    <text evidence="4">The sequence shown here is derived from an EMBL/GenBank/DDBJ whole genome shotgun (WGS) entry which is preliminary data.</text>
</comment>
<evidence type="ECO:0000256" key="2">
    <source>
        <dbReference type="ARBA" id="ARBA00022801"/>
    </source>
</evidence>
<evidence type="ECO:0000313" key="4">
    <source>
        <dbReference type="EMBL" id="MFD1104607.1"/>
    </source>
</evidence>
<evidence type="ECO:0000313" key="5">
    <source>
        <dbReference type="Proteomes" id="UP001597203"/>
    </source>
</evidence>
<protein>
    <submittedName>
        <fullName evidence="4">S24 family peptidase</fullName>
    </submittedName>
</protein>
<accession>A0ABW3NYX3</accession>
<sequence length="246" mass="26914">MANKTTGEILLALKLRAGDPTLEEIAKAGGWKGKSGVQTYFNATYEGPLGGLVALKLAKALEGRGSPPITAEDVTALAAVAPLPNASQPVEYEGSSFYRMPRDLPIYGSALGAEHIVDGEAVELTTLNKAEIIERRERPPILNGKQDVYGLYVQGSSMDPAFDDGDLLIVQKTTAISIGDFVVVYLRPLDESDDGETARSVLIKRLVRRTAQYVELRQYQPDITFRIPKDDVLRIDKALRTRDLLQ</sequence>
<proteinExistence type="predicted"/>
<keyword evidence="5" id="KW-1185">Reference proteome</keyword>
<name>A0ABW3NYX3_9SPHN</name>
<dbReference type="InterPro" id="IPR039418">
    <property type="entry name" value="LexA-like"/>
</dbReference>
<dbReference type="InterPro" id="IPR036286">
    <property type="entry name" value="LexA/Signal_pep-like_sf"/>
</dbReference>
<reference evidence="5" key="1">
    <citation type="journal article" date="2019" name="Int. J. Syst. Evol. Microbiol.">
        <title>The Global Catalogue of Microorganisms (GCM) 10K type strain sequencing project: providing services to taxonomists for standard genome sequencing and annotation.</title>
        <authorList>
            <consortium name="The Broad Institute Genomics Platform"/>
            <consortium name="The Broad Institute Genome Sequencing Center for Infectious Disease"/>
            <person name="Wu L."/>
            <person name="Ma J."/>
        </authorList>
    </citation>
    <scope>NUCLEOTIDE SEQUENCE [LARGE SCALE GENOMIC DNA]</scope>
    <source>
        <strain evidence="5">CCUG 54329</strain>
    </source>
</reference>
<dbReference type="Pfam" id="PF00717">
    <property type="entry name" value="Peptidase_S24"/>
    <property type="match status" value="1"/>
</dbReference>
<dbReference type="InterPro" id="IPR015927">
    <property type="entry name" value="Peptidase_S24_S26A/B/C"/>
</dbReference>
<organism evidence="4 5">
    <name type="scientific">Sphingobium olei</name>
    <dbReference type="NCBI Taxonomy" id="420955"/>
    <lineage>
        <taxon>Bacteria</taxon>
        <taxon>Pseudomonadati</taxon>
        <taxon>Pseudomonadota</taxon>
        <taxon>Alphaproteobacteria</taxon>
        <taxon>Sphingomonadales</taxon>
        <taxon>Sphingomonadaceae</taxon>
        <taxon>Sphingobium</taxon>
    </lineage>
</organism>
<dbReference type="Gene3D" id="2.10.109.10">
    <property type="entry name" value="Umud Fragment, subunit A"/>
    <property type="match status" value="1"/>
</dbReference>
<dbReference type="Proteomes" id="UP001597203">
    <property type="component" value="Unassembled WGS sequence"/>
</dbReference>
<dbReference type="CDD" id="cd06529">
    <property type="entry name" value="S24_LexA-like"/>
    <property type="match status" value="1"/>
</dbReference>
<gene>
    <name evidence="4" type="ORF">ACFQ24_06940</name>
</gene>
<keyword evidence="1" id="KW-0645">Protease</keyword>
<evidence type="ECO:0000256" key="1">
    <source>
        <dbReference type="ARBA" id="ARBA00022670"/>
    </source>
</evidence>
<dbReference type="InterPro" id="IPR019756">
    <property type="entry name" value="Pept_S26A_signal_pept_1_Ser-AS"/>
</dbReference>
<dbReference type="PROSITE" id="PS00501">
    <property type="entry name" value="SPASE_I_1"/>
    <property type="match status" value="1"/>
</dbReference>
<dbReference type="SUPFAM" id="SSF51306">
    <property type="entry name" value="LexA/Signal peptidase"/>
    <property type="match status" value="1"/>
</dbReference>
<evidence type="ECO:0000259" key="3">
    <source>
        <dbReference type="Pfam" id="PF00717"/>
    </source>
</evidence>
<feature type="domain" description="Peptidase S24/S26A/S26B/S26C" evidence="3">
    <location>
        <begin position="140"/>
        <end position="219"/>
    </location>
</feature>
<dbReference type="EMBL" id="JBHTLS010000106">
    <property type="protein sequence ID" value="MFD1104607.1"/>
    <property type="molecule type" value="Genomic_DNA"/>
</dbReference>
<dbReference type="RefSeq" id="WP_380910003.1">
    <property type="nucleotide sequence ID" value="NZ_JBHTLS010000106.1"/>
</dbReference>
<keyword evidence="2" id="KW-0378">Hydrolase</keyword>